<sequence>MRMTRAQAAALQETGSLEETQDACLGEEANVLTLKGDDEAPLDASAASADIFSQSTRSTKSKKGSKRGKKNMDFAPEDLHIDEVTDGIKDLVMEDGSHVEQSGDVSQSQISDISFAASTNGTKRVASGGKAPVLIAVDDNTESTRPGSPTMDFNKSVLKPKSQAKQLLAKEKMGMRSTSNKENVQPGSPAAAVASPQINVTRTERVEEQTATNKDSQVEAEVKDEDATPVNVVEQTDDTQTSDAQDEAQDEITTQDSTVAAPQTAESAPAPAPEPQPAVPPPAADDKPVDNKPKEPTPTATVDPAPSATLDAPQAPQPTKRKSLVSSTTKPLARSKSTKAPTTSTSRPPTTASRASTIAPVPHSKPRPISLSFPTPPPPPKSTRPATRPSFALPGEAVAARLKAAKEARLAREAASSSAKEAAAKDKSAEVPKRAAFKARPAPKFDVQTAVVRGTKASLARESLGGGLVGGLGRTSSVREAGKGRVSMAGTERRASVAVVRPKPSEGVKRARPQSVIVTGAQMGQLGASLAGGRTLVVGGRPSMSSAATGKTGTEKGKEVFKRAAVEKAEADREKREKEEAAKKARAEAAERGRALSREWAERQKAKAGKAKIAASS</sequence>
<comment type="caution">
    <text evidence="2">The sequence shown here is derived from an EMBL/GenBank/DDBJ whole genome shotgun (WGS) entry which is preliminary data.</text>
</comment>
<feature type="region of interest" description="Disordered" evidence="1">
    <location>
        <begin position="463"/>
        <end position="513"/>
    </location>
</feature>
<accession>A0A4U7AY75</accession>
<feature type="compositionally biased region" description="Gly residues" evidence="1">
    <location>
        <begin position="464"/>
        <end position="473"/>
    </location>
</feature>
<feature type="compositionally biased region" description="Low complexity" evidence="1">
    <location>
        <begin position="334"/>
        <end position="357"/>
    </location>
</feature>
<feature type="compositionally biased region" description="Basic residues" evidence="1">
    <location>
        <begin position="59"/>
        <end position="69"/>
    </location>
</feature>
<dbReference type="Proteomes" id="UP000308133">
    <property type="component" value="Unassembled WGS sequence"/>
</dbReference>
<feature type="compositionally biased region" description="Basic and acidic residues" evidence="1">
    <location>
        <begin position="284"/>
        <end position="295"/>
    </location>
</feature>
<feature type="region of interest" description="Disordered" evidence="1">
    <location>
        <begin position="45"/>
        <end position="78"/>
    </location>
</feature>
<feature type="region of interest" description="Disordered" evidence="1">
    <location>
        <begin position="1"/>
        <end position="23"/>
    </location>
</feature>
<feature type="region of interest" description="Disordered" evidence="1">
    <location>
        <begin position="413"/>
        <end position="437"/>
    </location>
</feature>
<evidence type="ECO:0000313" key="2">
    <source>
        <dbReference type="EMBL" id="TKX21436.1"/>
    </source>
</evidence>
<feature type="compositionally biased region" description="Basic and acidic residues" evidence="1">
    <location>
        <begin position="422"/>
        <end position="433"/>
    </location>
</feature>
<gene>
    <name evidence="2" type="ORF">C1H76_6510</name>
</gene>
<feature type="compositionally biased region" description="Low complexity" evidence="1">
    <location>
        <begin position="383"/>
        <end position="393"/>
    </location>
</feature>
<reference evidence="2 3" key="1">
    <citation type="submission" date="2018-02" db="EMBL/GenBank/DDBJ databases">
        <title>Draft genome sequences of Elsinoe sp., causing black scab on jojoba.</title>
        <authorList>
            <person name="Stodart B."/>
            <person name="Jeffress S."/>
            <person name="Ash G."/>
            <person name="Arun Chinnappa K."/>
        </authorList>
    </citation>
    <scope>NUCLEOTIDE SEQUENCE [LARGE SCALE GENOMIC DNA]</scope>
    <source>
        <strain evidence="2 3">Hillstone_2</strain>
    </source>
</reference>
<feature type="compositionally biased region" description="Polar residues" evidence="1">
    <location>
        <begin position="143"/>
        <end position="153"/>
    </location>
</feature>
<protein>
    <submittedName>
        <fullName evidence="2">Uncharacterized protein</fullName>
    </submittedName>
</protein>
<feature type="compositionally biased region" description="Basic and acidic residues" evidence="1">
    <location>
        <begin position="566"/>
        <end position="605"/>
    </location>
</feature>
<name>A0A4U7AY75_9PEZI</name>
<feature type="compositionally biased region" description="Pro residues" evidence="1">
    <location>
        <begin position="270"/>
        <end position="283"/>
    </location>
</feature>
<feature type="region of interest" description="Disordered" evidence="1">
    <location>
        <begin position="140"/>
        <end position="393"/>
    </location>
</feature>
<feature type="compositionally biased region" description="Low complexity" evidence="1">
    <location>
        <begin position="259"/>
        <end position="269"/>
    </location>
</feature>
<feature type="region of interest" description="Disordered" evidence="1">
    <location>
        <begin position="566"/>
        <end position="617"/>
    </location>
</feature>
<proteinExistence type="predicted"/>
<dbReference type="EMBL" id="PTQR01000081">
    <property type="protein sequence ID" value="TKX21436.1"/>
    <property type="molecule type" value="Genomic_DNA"/>
</dbReference>
<evidence type="ECO:0000313" key="3">
    <source>
        <dbReference type="Proteomes" id="UP000308133"/>
    </source>
</evidence>
<organism evidence="2 3">
    <name type="scientific">Elsinoe australis</name>
    <dbReference type="NCBI Taxonomy" id="40998"/>
    <lineage>
        <taxon>Eukaryota</taxon>
        <taxon>Fungi</taxon>
        <taxon>Dikarya</taxon>
        <taxon>Ascomycota</taxon>
        <taxon>Pezizomycotina</taxon>
        <taxon>Dothideomycetes</taxon>
        <taxon>Dothideomycetidae</taxon>
        <taxon>Myriangiales</taxon>
        <taxon>Elsinoaceae</taxon>
        <taxon>Elsinoe</taxon>
    </lineage>
</organism>
<feature type="compositionally biased region" description="Polar residues" evidence="1">
    <location>
        <begin position="176"/>
        <end position="186"/>
    </location>
</feature>
<dbReference type="AlphaFoldDB" id="A0A4U7AY75"/>
<evidence type="ECO:0000256" key="1">
    <source>
        <dbReference type="SAM" id="MobiDB-lite"/>
    </source>
</evidence>